<proteinExistence type="predicted"/>
<dbReference type="PANTHER" id="PTHR40254">
    <property type="entry name" value="BLR0577 PROTEIN"/>
    <property type="match status" value="1"/>
</dbReference>
<dbReference type="InterPro" id="IPR036188">
    <property type="entry name" value="FAD/NAD-bd_sf"/>
</dbReference>
<name>A0AAW9CNX8_BURTH</name>
<dbReference type="InterPro" id="IPR038732">
    <property type="entry name" value="HpyO/CreE_NAD-binding"/>
</dbReference>
<dbReference type="Proteomes" id="UP001272137">
    <property type="component" value="Unassembled WGS sequence"/>
</dbReference>
<dbReference type="EMBL" id="QXCT01000001">
    <property type="protein sequence ID" value="MDW9252097.1"/>
    <property type="molecule type" value="Genomic_DNA"/>
</dbReference>
<sequence length="607" mass="66699">MGAMVVAIIGMGPRGLTVLERLVSKGRRFPELQLEVHLLDPGMMGCGTHRVRQPEYLLLNTVCGLPTMFPPRSHAEDVHGESFLSWVHRRVAGIGPSEASYLPRALFGEYLRSSFERIRQQLPANVNIVEHACDAVAIWRDGPGECIACSDGTRVRARFVVLATGHTRNRTSSDDDVHDPYDFLENLDAISLDSNDAIGVAGFGLSSFDVLAGLTVGRGGRFHERPDGSIEYARSGLEPRIHMFSRSGLPYLARPRKDDGRFTYEPLLFTPDRVASIRRAQGDAGIDFLSDLMPLLSLELRAAYCRKRSDISGRPVSDSEWVQLRAGGKTEVAKWVEEVECALGGFDVSSFLGDGDLALDSGAVYQQRFVELLEEDLLECRLGLARSVRKYVAEVLLHLRESLNVAVDFGGLDSISHDYFFGRFASIVRRLSIGPQPERSEELVALVRAGVVSVELGPNPRVARRPDGTFQISSRQLAEPSTCVVGRMIYAQSPFPSIESSASPLLASLVYFGRLRKHRADAAFEGGVEINSVHHPIGRAGQVEQSIFVLGPLCEGSIYYNTYVPTTVGLSRPFVEAETVVGEILRDIGQEMLREDSNGEAGRLIVS</sequence>
<dbReference type="SUPFAM" id="SSF51905">
    <property type="entry name" value="FAD/NAD(P)-binding domain"/>
    <property type="match status" value="1"/>
</dbReference>
<protein>
    <submittedName>
        <fullName evidence="2">FAD-NAD(P)-binding family protein</fullName>
    </submittedName>
</protein>
<reference evidence="2" key="1">
    <citation type="submission" date="2018-08" db="EMBL/GenBank/DDBJ databases">
        <title>Identification of Burkholderia cepacia strains that express a Burkholderia pseudomallei-like capsular polysaccharide.</title>
        <authorList>
            <person name="Burtnick M.N."/>
            <person name="Vongsouvath M."/>
            <person name="Newton P."/>
            <person name="Wuthiekanun V."/>
            <person name="Limmathurotsakul D."/>
            <person name="Brett P.J."/>
            <person name="Chantratita N."/>
            <person name="Dance D.A."/>
        </authorList>
    </citation>
    <scope>NUCLEOTIDE SEQUENCE</scope>
    <source>
        <strain evidence="2">SBXCC001</strain>
    </source>
</reference>
<comment type="caution">
    <text evidence="2">The sequence shown here is derived from an EMBL/GenBank/DDBJ whole genome shotgun (WGS) entry which is preliminary data.</text>
</comment>
<dbReference type="Pfam" id="PF13454">
    <property type="entry name" value="NAD_binding_9"/>
    <property type="match status" value="1"/>
</dbReference>
<evidence type="ECO:0000313" key="3">
    <source>
        <dbReference type="Proteomes" id="UP001272137"/>
    </source>
</evidence>
<dbReference type="InterPro" id="IPR052189">
    <property type="entry name" value="L-asp_N-monooxygenase_NS-form"/>
</dbReference>
<dbReference type="RefSeq" id="WP_157780040.1">
    <property type="nucleotide sequence ID" value="NZ_JALGJD010000015.1"/>
</dbReference>
<accession>A0AAW9CNX8</accession>
<dbReference type="PANTHER" id="PTHR40254:SF1">
    <property type="entry name" value="BLR0577 PROTEIN"/>
    <property type="match status" value="1"/>
</dbReference>
<dbReference type="Gene3D" id="3.50.50.60">
    <property type="entry name" value="FAD/NAD(P)-binding domain"/>
    <property type="match status" value="1"/>
</dbReference>
<feature type="domain" description="FAD-dependent urate hydroxylase HpyO/Asp monooxygenase CreE-like FAD/NAD(P)-binding" evidence="1">
    <location>
        <begin position="7"/>
        <end position="166"/>
    </location>
</feature>
<organism evidence="2 3">
    <name type="scientific">Burkholderia thailandensis</name>
    <dbReference type="NCBI Taxonomy" id="57975"/>
    <lineage>
        <taxon>Bacteria</taxon>
        <taxon>Pseudomonadati</taxon>
        <taxon>Pseudomonadota</taxon>
        <taxon>Betaproteobacteria</taxon>
        <taxon>Burkholderiales</taxon>
        <taxon>Burkholderiaceae</taxon>
        <taxon>Burkholderia</taxon>
        <taxon>pseudomallei group</taxon>
    </lineage>
</organism>
<evidence type="ECO:0000259" key="1">
    <source>
        <dbReference type="Pfam" id="PF13454"/>
    </source>
</evidence>
<gene>
    <name evidence="2" type="ORF">C7S16_4287</name>
</gene>
<evidence type="ECO:0000313" key="2">
    <source>
        <dbReference type="EMBL" id="MDW9252097.1"/>
    </source>
</evidence>
<dbReference type="AlphaFoldDB" id="A0AAW9CNX8"/>